<keyword evidence="15" id="KW-1185">Reference proteome</keyword>
<organism evidence="14 15">
    <name type="scientific">Roseofilum casamattae BLCC-M143</name>
    <dbReference type="NCBI Taxonomy" id="3022442"/>
    <lineage>
        <taxon>Bacteria</taxon>
        <taxon>Bacillati</taxon>
        <taxon>Cyanobacteriota</taxon>
        <taxon>Cyanophyceae</taxon>
        <taxon>Desertifilales</taxon>
        <taxon>Desertifilaceae</taxon>
        <taxon>Roseofilum</taxon>
        <taxon>Roseofilum casamattae</taxon>
    </lineage>
</organism>
<dbReference type="InterPro" id="IPR004358">
    <property type="entry name" value="Sig_transdc_His_kin-like_C"/>
</dbReference>
<dbReference type="SUPFAM" id="SSF55874">
    <property type="entry name" value="ATPase domain of HSP90 chaperone/DNA topoisomerase II/histidine kinase"/>
    <property type="match status" value="1"/>
</dbReference>
<dbReference type="PROSITE" id="PS50112">
    <property type="entry name" value="PAS"/>
    <property type="match status" value="2"/>
</dbReference>
<evidence type="ECO:0000259" key="13">
    <source>
        <dbReference type="PROSITE" id="PS50113"/>
    </source>
</evidence>
<dbReference type="SUPFAM" id="SSF47384">
    <property type="entry name" value="Homodimeric domain of signal transducing histidine kinase"/>
    <property type="match status" value="1"/>
</dbReference>
<dbReference type="CDD" id="cd16922">
    <property type="entry name" value="HATPase_EvgS-ArcB-TorS-like"/>
    <property type="match status" value="1"/>
</dbReference>
<dbReference type="SMART" id="SM00387">
    <property type="entry name" value="HATPase_c"/>
    <property type="match status" value="1"/>
</dbReference>
<dbReference type="InterPro" id="IPR013656">
    <property type="entry name" value="PAS_4"/>
</dbReference>
<keyword evidence="5" id="KW-0808">Transferase</keyword>
<dbReference type="Proteomes" id="UP001232992">
    <property type="component" value="Unassembled WGS sequence"/>
</dbReference>
<keyword evidence="9" id="KW-0812">Transmembrane</keyword>
<dbReference type="Pfam" id="PF00512">
    <property type="entry name" value="HisKA"/>
    <property type="match status" value="1"/>
</dbReference>
<dbReference type="InterPro" id="IPR013655">
    <property type="entry name" value="PAS_fold_3"/>
</dbReference>
<keyword evidence="4" id="KW-0597">Phosphoprotein</keyword>
<feature type="coiled-coil region" evidence="8">
    <location>
        <begin position="431"/>
        <end position="462"/>
    </location>
</feature>
<dbReference type="InterPro" id="IPR029016">
    <property type="entry name" value="GAF-like_dom_sf"/>
</dbReference>
<dbReference type="InterPro" id="IPR003661">
    <property type="entry name" value="HisK_dim/P_dom"/>
</dbReference>
<dbReference type="Pfam" id="PF13188">
    <property type="entry name" value="PAS_8"/>
    <property type="match status" value="1"/>
</dbReference>
<dbReference type="EC" id="2.7.13.3" evidence="3"/>
<dbReference type="InterPro" id="IPR001610">
    <property type="entry name" value="PAC"/>
</dbReference>
<name>A0ABT7BX79_9CYAN</name>
<evidence type="ECO:0000256" key="6">
    <source>
        <dbReference type="ARBA" id="ARBA00022777"/>
    </source>
</evidence>
<feature type="domain" description="PAC" evidence="13">
    <location>
        <begin position="155"/>
        <end position="207"/>
    </location>
</feature>
<dbReference type="Pfam" id="PF08448">
    <property type="entry name" value="PAS_4"/>
    <property type="match status" value="1"/>
</dbReference>
<evidence type="ECO:0000256" key="2">
    <source>
        <dbReference type="ARBA" id="ARBA00006402"/>
    </source>
</evidence>
<sequence>MLRELGWIQILKKRCKKRWLAIACSLWLVCIYGTQAAMATPRLPSISNKLSSLGPTYLAIFALLNILVWLVYGRKQRAKQHQAQHLLDLCIEHSPAAIAIFDRHMRYVAVSQRWLRDYNLEDVDIVGRSHYQIFPEIPQGWTTIHQQCLSGRVKQCDEDELYRPDGSLDWVRWQMRPWYDRSGRVAGAILFTEVLTSQKNTTEQLRQIEARWQTLVNSTSDGIAIVDREGQVKFANPAAESILRKTQAELIDYPLGLPMVVGKTADLEITHSGQLLGVAEMSVAPVQWDGKDVLVVSLRDISERRATQVQLWEREERLQAIFDQAAVGIAVSSPCGDLLQANQRFCQLLGYSEAEVLSMTFEQLTHPDDVQHETLCIENLLSGQSQSYTLEKRYLRKDKQLQWVDIAVSLVRDWMGEPQQLIVVVTDIHERKQMEVALSQAMEEREEEIQRQLQQQAETERAVDAVVDKTREFLDVETIFRTVTYEARQLLQCDRVMVYQFNPDWTGQFVAESRQRNSPSLLTLSQTHYDLVNQLNGCFMINKIIHGNWSKHYLSEDILNSKFPECYLRFFEGNNIRAYLIAPILQGDRFWGLLAAYQTQVPRDWKSWEIKAIIRLGKQLGIALQQAESVKEIERKSAQIIHVLQAKAKMKQAKEAADAANQAKGEFLANMSHELRTPLNAILGFTRLLSRSLNGGSPLSLQSQQDYLQIIHNSGEQLLELINDILHLSKIESGTITFNPSEFNLYRMLYKLKEMFLIKALEKGLNLKIEWSDGLPKWVMTDEKKLRQVLINLLGNAIKFTVKGDVSLRVTQPNQGNYLRFEIVDSGPGIPPEEAGLIFRPFVQTELGRRSSEGTGLGLSISQQFVQLMGGNIKFASADSGGTRFWFDLPFEPADSGESGDMTRYLEVDDAKTSTLAIAGKTGPSDLLEPEDLQNLSAVWVLKLYHCAAGADAEGISKLLRELPEESQLVSQAIANLIDRFDFDRIMNIAQYSLNHE</sequence>
<dbReference type="Gene3D" id="3.30.450.40">
    <property type="match status" value="1"/>
</dbReference>
<dbReference type="SMART" id="SM00091">
    <property type="entry name" value="PAS"/>
    <property type="match status" value="3"/>
</dbReference>
<dbReference type="InterPro" id="IPR003594">
    <property type="entry name" value="HATPase_dom"/>
</dbReference>
<proteinExistence type="inferred from homology"/>
<keyword evidence="7" id="KW-0902">Two-component regulatory system</keyword>
<dbReference type="SMART" id="SM00065">
    <property type="entry name" value="GAF"/>
    <property type="match status" value="1"/>
</dbReference>
<feature type="domain" description="PAS" evidence="12">
    <location>
        <begin position="208"/>
        <end position="252"/>
    </location>
</feature>
<evidence type="ECO:0000313" key="15">
    <source>
        <dbReference type="Proteomes" id="UP001232992"/>
    </source>
</evidence>
<dbReference type="InterPro" id="IPR036890">
    <property type="entry name" value="HATPase_C_sf"/>
</dbReference>
<dbReference type="Pfam" id="PF08447">
    <property type="entry name" value="PAS_3"/>
    <property type="match status" value="1"/>
</dbReference>
<dbReference type="CDD" id="cd00082">
    <property type="entry name" value="HisKA"/>
    <property type="match status" value="1"/>
</dbReference>
<dbReference type="InterPro" id="IPR035965">
    <property type="entry name" value="PAS-like_dom_sf"/>
</dbReference>
<comment type="catalytic activity">
    <reaction evidence="1">
        <text>ATP + protein L-histidine = ADP + protein N-phospho-L-histidine.</text>
        <dbReference type="EC" id="2.7.13.3"/>
    </reaction>
</comment>
<dbReference type="Pfam" id="PF02518">
    <property type="entry name" value="HATPase_c"/>
    <property type="match status" value="1"/>
</dbReference>
<evidence type="ECO:0000259" key="12">
    <source>
        <dbReference type="PROSITE" id="PS50112"/>
    </source>
</evidence>
<dbReference type="Gene3D" id="3.30.450.20">
    <property type="entry name" value="PAS domain"/>
    <property type="match status" value="3"/>
</dbReference>
<dbReference type="PROSITE" id="PS50046">
    <property type="entry name" value="PHYTOCHROME_2"/>
    <property type="match status" value="1"/>
</dbReference>
<feature type="domain" description="Phytochrome chromophore attachment site" evidence="10">
    <location>
        <begin position="475"/>
        <end position="619"/>
    </location>
</feature>
<keyword evidence="9" id="KW-0472">Membrane</keyword>
<dbReference type="Pfam" id="PF01590">
    <property type="entry name" value="GAF"/>
    <property type="match status" value="1"/>
</dbReference>
<evidence type="ECO:0000259" key="11">
    <source>
        <dbReference type="PROSITE" id="PS50109"/>
    </source>
</evidence>
<comment type="caution">
    <text evidence="14">The sequence shown here is derived from an EMBL/GenBank/DDBJ whole genome shotgun (WGS) entry which is preliminary data.</text>
</comment>
<dbReference type="InterPro" id="IPR016132">
    <property type="entry name" value="Phyto_chromo_attachment"/>
</dbReference>
<dbReference type="Gene3D" id="1.10.287.130">
    <property type="match status" value="1"/>
</dbReference>
<dbReference type="InterPro" id="IPR036097">
    <property type="entry name" value="HisK_dim/P_sf"/>
</dbReference>
<dbReference type="InterPro" id="IPR000014">
    <property type="entry name" value="PAS"/>
</dbReference>
<dbReference type="SMART" id="SM00388">
    <property type="entry name" value="HisKA"/>
    <property type="match status" value="1"/>
</dbReference>
<evidence type="ECO:0000256" key="1">
    <source>
        <dbReference type="ARBA" id="ARBA00000085"/>
    </source>
</evidence>
<dbReference type="InterPro" id="IPR000700">
    <property type="entry name" value="PAS-assoc_C"/>
</dbReference>
<evidence type="ECO:0000256" key="3">
    <source>
        <dbReference type="ARBA" id="ARBA00012438"/>
    </source>
</evidence>
<dbReference type="RefSeq" id="WP_283757539.1">
    <property type="nucleotide sequence ID" value="NZ_JAQOSQ010000004.1"/>
</dbReference>
<dbReference type="PANTHER" id="PTHR43047:SF64">
    <property type="entry name" value="HISTIDINE KINASE CONTAINING CHEY-HOMOLOGOUS RECEIVER DOMAIN AND PAS DOMAIN-RELATED"/>
    <property type="match status" value="1"/>
</dbReference>
<feature type="transmembrane region" description="Helical" evidence="9">
    <location>
        <begin position="52"/>
        <end position="72"/>
    </location>
</feature>
<gene>
    <name evidence="14" type="ORF">PMH09_06725</name>
</gene>
<evidence type="ECO:0000256" key="7">
    <source>
        <dbReference type="ARBA" id="ARBA00023012"/>
    </source>
</evidence>
<evidence type="ECO:0000256" key="9">
    <source>
        <dbReference type="SAM" id="Phobius"/>
    </source>
</evidence>
<dbReference type="SUPFAM" id="SSF55781">
    <property type="entry name" value="GAF domain-like"/>
    <property type="match status" value="1"/>
</dbReference>
<feature type="domain" description="PAC" evidence="13">
    <location>
        <begin position="388"/>
        <end position="440"/>
    </location>
</feature>
<dbReference type="PANTHER" id="PTHR43047">
    <property type="entry name" value="TWO-COMPONENT HISTIDINE PROTEIN KINASE"/>
    <property type="match status" value="1"/>
</dbReference>
<dbReference type="PROSITE" id="PS50109">
    <property type="entry name" value="HIS_KIN"/>
    <property type="match status" value="1"/>
</dbReference>
<reference evidence="14 15" key="1">
    <citation type="submission" date="2023-01" db="EMBL/GenBank/DDBJ databases">
        <title>Novel diversity within Roseofilum (Cyanobacteria; Desertifilaceae) from marine benthic mats with descriptions of four novel species.</title>
        <authorList>
            <person name="Wang Y."/>
            <person name="Berthold D.E."/>
            <person name="Hu J."/>
            <person name="Lefler F.W."/>
            <person name="Laughinghouse H.D. IV."/>
        </authorList>
    </citation>
    <scope>NUCLEOTIDE SEQUENCE [LARGE SCALE GENOMIC DNA]</scope>
    <source>
        <strain evidence="14 15">BLCC-M143</strain>
    </source>
</reference>
<dbReference type="CDD" id="cd00130">
    <property type="entry name" value="PAS"/>
    <property type="match status" value="2"/>
</dbReference>
<dbReference type="EMBL" id="JAQOSQ010000004">
    <property type="protein sequence ID" value="MDJ1182888.1"/>
    <property type="molecule type" value="Genomic_DNA"/>
</dbReference>
<feature type="domain" description="Histidine kinase" evidence="11">
    <location>
        <begin position="670"/>
        <end position="893"/>
    </location>
</feature>
<keyword evidence="6" id="KW-0418">Kinase</keyword>
<evidence type="ECO:0000313" key="14">
    <source>
        <dbReference type="EMBL" id="MDJ1182888.1"/>
    </source>
</evidence>
<dbReference type="InterPro" id="IPR003018">
    <property type="entry name" value="GAF"/>
</dbReference>
<evidence type="ECO:0000259" key="10">
    <source>
        <dbReference type="PROSITE" id="PS50046"/>
    </source>
</evidence>
<evidence type="ECO:0000256" key="5">
    <source>
        <dbReference type="ARBA" id="ARBA00022679"/>
    </source>
</evidence>
<dbReference type="SUPFAM" id="SSF55785">
    <property type="entry name" value="PYP-like sensor domain (PAS domain)"/>
    <property type="match status" value="3"/>
</dbReference>
<dbReference type="NCBIfam" id="TIGR00229">
    <property type="entry name" value="sensory_box"/>
    <property type="match status" value="2"/>
</dbReference>
<dbReference type="InterPro" id="IPR005467">
    <property type="entry name" value="His_kinase_dom"/>
</dbReference>
<evidence type="ECO:0000256" key="4">
    <source>
        <dbReference type="ARBA" id="ARBA00022553"/>
    </source>
</evidence>
<feature type="domain" description="PAS" evidence="12">
    <location>
        <begin position="314"/>
        <end position="384"/>
    </location>
</feature>
<keyword evidence="8" id="KW-0175">Coiled coil</keyword>
<dbReference type="PROSITE" id="PS50113">
    <property type="entry name" value="PAC"/>
    <property type="match status" value="2"/>
</dbReference>
<dbReference type="PRINTS" id="PR00344">
    <property type="entry name" value="BCTRLSENSOR"/>
</dbReference>
<evidence type="ECO:0000256" key="8">
    <source>
        <dbReference type="SAM" id="Coils"/>
    </source>
</evidence>
<comment type="similarity">
    <text evidence="2">In the N-terminal section; belongs to the phytochrome family.</text>
</comment>
<dbReference type="SMART" id="SM00086">
    <property type="entry name" value="PAC"/>
    <property type="match status" value="3"/>
</dbReference>
<accession>A0ABT7BX79</accession>
<keyword evidence="9" id="KW-1133">Transmembrane helix</keyword>
<protein>
    <recommendedName>
        <fullName evidence="3">histidine kinase</fullName>
        <ecNumber evidence="3">2.7.13.3</ecNumber>
    </recommendedName>
</protein>
<dbReference type="Gene3D" id="3.30.565.10">
    <property type="entry name" value="Histidine kinase-like ATPase, C-terminal domain"/>
    <property type="match status" value="1"/>
</dbReference>